<keyword evidence="1" id="KW-0732">Signal</keyword>
<evidence type="ECO:0000313" key="3">
    <source>
        <dbReference type="Proteomes" id="UP000655570"/>
    </source>
</evidence>
<feature type="chain" id="PRO_5047130861" description="Cell wall-binding repeat-containing protein" evidence="1">
    <location>
        <begin position="24"/>
        <end position="559"/>
    </location>
</feature>
<name>A0ABR8TVG7_9CELL</name>
<proteinExistence type="predicted"/>
<feature type="signal peptide" evidence="1">
    <location>
        <begin position="1"/>
        <end position="23"/>
    </location>
</feature>
<evidence type="ECO:0000256" key="1">
    <source>
        <dbReference type="SAM" id="SignalP"/>
    </source>
</evidence>
<gene>
    <name evidence="2" type="ORF">H9641_01875</name>
</gene>
<dbReference type="PROSITE" id="PS51257">
    <property type="entry name" value="PROKAR_LIPOPROTEIN"/>
    <property type="match status" value="1"/>
</dbReference>
<dbReference type="RefSeq" id="WP_191800474.1">
    <property type="nucleotide sequence ID" value="NZ_JACSQF010000001.1"/>
</dbReference>
<accession>A0ABR8TVG7</accession>
<evidence type="ECO:0000313" key="2">
    <source>
        <dbReference type="EMBL" id="MBD7979470.1"/>
    </source>
</evidence>
<organism evidence="2 3">
    <name type="scientific">Oerskovia merdavium</name>
    <dbReference type="NCBI Taxonomy" id="2762227"/>
    <lineage>
        <taxon>Bacteria</taxon>
        <taxon>Bacillati</taxon>
        <taxon>Actinomycetota</taxon>
        <taxon>Actinomycetes</taxon>
        <taxon>Micrococcales</taxon>
        <taxon>Cellulomonadaceae</taxon>
        <taxon>Oerskovia</taxon>
    </lineage>
</organism>
<reference evidence="2 3" key="1">
    <citation type="submission" date="2020-08" db="EMBL/GenBank/DDBJ databases">
        <title>A Genomic Blueprint of the Chicken Gut Microbiome.</title>
        <authorList>
            <person name="Gilroy R."/>
            <person name="Ravi A."/>
            <person name="Getino M."/>
            <person name="Pursley I."/>
            <person name="Horton D.L."/>
            <person name="Alikhan N.-F."/>
            <person name="Baker D."/>
            <person name="Gharbi K."/>
            <person name="Hall N."/>
            <person name="Watson M."/>
            <person name="Adriaenssens E.M."/>
            <person name="Foster-Nyarko E."/>
            <person name="Jarju S."/>
            <person name="Secka A."/>
            <person name="Antonio M."/>
            <person name="Oren A."/>
            <person name="Chaudhuri R."/>
            <person name="La Ragione R.M."/>
            <person name="Hildebrand F."/>
            <person name="Pallen M.J."/>
        </authorList>
    </citation>
    <scope>NUCLEOTIDE SEQUENCE [LARGE SCALE GENOMIC DNA]</scope>
    <source>
        <strain evidence="2 3">Sa2CUA9</strain>
    </source>
</reference>
<comment type="caution">
    <text evidence="2">The sequence shown here is derived from an EMBL/GenBank/DDBJ whole genome shotgun (WGS) entry which is preliminary data.</text>
</comment>
<dbReference type="EMBL" id="JACSQF010000001">
    <property type="protein sequence ID" value="MBD7979470.1"/>
    <property type="molecule type" value="Genomic_DNA"/>
</dbReference>
<protein>
    <recommendedName>
        <fullName evidence="4">Cell wall-binding repeat-containing protein</fullName>
    </recommendedName>
</protein>
<evidence type="ECO:0008006" key="4">
    <source>
        <dbReference type="Google" id="ProtNLM"/>
    </source>
</evidence>
<keyword evidence="3" id="KW-1185">Reference proteome</keyword>
<sequence length="559" mass="55787">MNSRKVRIVALAASVLVATPLLAGCGEEAGPASTAEVPDGGLRVVAADEVAPVVVLGSTDPVELTLTASQAFFASAPVVILADAEDETAQKAAAAAALPLHAPVLLTGGAIAGSGLTKEIARLGAVTAVVVTPDPAPRAVASGKGGASGAAGVAAVSSVASAEDLEDDARASVEAIDPDLQTVVLGAESLVETVDGGTEIDERDLAEVQEQLPETGSPQLLTEVLALVDEEDGHVAALATAQAAGVVPLAVPGGDPRASSVSVQAMAQAKALAVVGIGESFGTVEQLTARVRAAETGVELTGGGQLVTAGKRYVVLPGTTVPATAAKIADAVERTAARAEPYVAVAGESGETDPTVTVPTLELVVTESSGAAGKDGNYSTELTVEAVRPAVDAALAAGQHVLLEFQPGKATFVEQVRQYAELLSLPGVGVSLDLDARRASGAVKKDGVVPAQEIDAVVDYLAGVVEGKALPQKMLVVHVSRPGALTEAQSLSTTEDAVAVVLHSDVAGAFAAREKAWNELTKAVPAASWWGWTDAVGEATAGPVAAGDAAPSPLVVVVE</sequence>
<dbReference type="Proteomes" id="UP000655570">
    <property type="component" value="Unassembled WGS sequence"/>
</dbReference>